<sequence>MNARAQVMDERQWRWADMTVLDLDEVLGIEQQVYTHPWTRGNFIDALAAQNLAWVLRHQLSGELLAYCVALQVLDECHLLNIAVAQGAWGRGLGQRTLERLIDHQRAAGAAQIWLEVRETNARAQALYARLGFVEVGQRRGYYPALQGQREDARVLRLDLQGAGA</sequence>
<comment type="caution">
    <text evidence="1">Lacks conserved residue(s) required for the propagation of feature annotation.</text>
</comment>
<feature type="binding site" evidence="1">
    <location>
        <begin position="82"/>
        <end position="84"/>
    </location>
    <ligand>
        <name>acetyl-CoA</name>
        <dbReference type="ChEBI" id="CHEBI:57288"/>
    </ligand>
</feature>
<feature type="domain" description="N-acetyltransferase" evidence="2">
    <location>
        <begin position="13"/>
        <end position="161"/>
    </location>
</feature>
<name>A0A840RYP8_9BURK</name>
<comment type="similarity">
    <text evidence="1">Belongs to the acetyltransferase family. RimI subfamily.</text>
</comment>
<dbReference type="HAMAP" id="MF_02210">
    <property type="entry name" value="RimI"/>
    <property type="match status" value="1"/>
</dbReference>
<comment type="function">
    <text evidence="1">Acetylates the N-terminal alanine of ribosomal protein bS18.</text>
</comment>
<dbReference type="PROSITE" id="PS51186">
    <property type="entry name" value="GNAT"/>
    <property type="match status" value="1"/>
</dbReference>
<dbReference type="Gene3D" id="3.40.630.30">
    <property type="match status" value="1"/>
</dbReference>
<feature type="active site" description="Proton donor" evidence="1">
    <location>
        <position position="128"/>
    </location>
</feature>
<feature type="binding site" evidence="1">
    <location>
        <position position="121"/>
    </location>
    <ligand>
        <name>acetyl-CoA</name>
        <dbReference type="ChEBI" id="CHEBI:57288"/>
    </ligand>
</feature>
<dbReference type="InterPro" id="IPR000182">
    <property type="entry name" value="GNAT_dom"/>
</dbReference>
<keyword evidence="1 3" id="KW-0012">Acyltransferase</keyword>
<keyword evidence="4" id="KW-1185">Reference proteome</keyword>
<dbReference type="PANTHER" id="PTHR43617:SF35">
    <property type="entry name" value="[RIBOSOMAL PROTEIN BS18]-ALANINE N-ACETYLTRANSFERASE"/>
    <property type="match status" value="1"/>
</dbReference>
<dbReference type="SUPFAM" id="SSF55729">
    <property type="entry name" value="Acyl-CoA N-acyltransferases (Nat)"/>
    <property type="match status" value="1"/>
</dbReference>
<dbReference type="RefSeq" id="WP_246071455.1">
    <property type="nucleotide sequence ID" value="NZ_CP040709.1"/>
</dbReference>
<dbReference type="InterPro" id="IPR050276">
    <property type="entry name" value="MshD_Acetyltransferase"/>
</dbReference>
<dbReference type="GO" id="GO:0008999">
    <property type="term" value="F:protein-N-terminal-alanine acetyltransferase activity"/>
    <property type="evidence" value="ECO:0007669"/>
    <property type="project" value="UniProtKB-UniRule"/>
</dbReference>
<comment type="catalytic activity">
    <reaction evidence="1">
        <text>N-terminal L-alanyl-[ribosomal protein bS18] + acetyl-CoA = N-terminal N(alpha)-acetyl-L-alanyl-[ribosomal protein bS18] + CoA + H(+)</text>
        <dbReference type="Rhea" id="RHEA:43756"/>
        <dbReference type="Rhea" id="RHEA-COMP:10676"/>
        <dbReference type="Rhea" id="RHEA-COMP:10677"/>
        <dbReference type="ChEBI" id="CHEBI:15378"/>
        <dbReference type="ChEBI" id="CHEBI:57287"/>
        <dbReference type="ChEBI" id="CHEBI:57288"/>
        <dbReference type="ChEBI" id="CHEBI:64718"/>
        <dbReference type="ChEBI" id="CHEBI:83683"/>
        <dbReference type="EC" id="2.3.1.266"/>
    </reaction>
</comment>
<dbReference type="InterPro" id="IPR043690">
    <property type="entry name" value="RimI"/>
</dbReference>
<protein>
    <recommendedName>
        <fullName evidence="1">[Ribosomal protein bS18]-alanine N-acetyltransferase</fullName>
        <ecNumber evidence="1">2.3.1.266</ecNumber>
    </recommendedName>
</protein>
<dbReference type="InterPro" id="IPR006464">
    <property type="entry name" value="AcTrfase_RimI/Ard1"/>
</dbReference>
<keyword evidence="1" id="KW-0963">Cytoplasm</keyword>
<proteinExistence type="inferred from homology"/>
<evidence type="ECO:0000313" key="4">
    <source>
        <dbReference type="Proteomes" id="UP000554837"/>
    </source>
</evidence>
<organism evidence="3 4">
    <name type="scientific">Inhella inkyongensis</name>
    <dbReference type="NCBI Taxonomy" id="392593"/>
    <lineage>
        <taxon>Bacteria</taxon>
        <taxon>Pseudomonadati</taxon>
        <taxon>Pseudomonadota</taxon>
        <taxon>Betaproteobacteria</taxon>
        <taxon>Burkholderiales</taxon>
        <taxon>Sphaerotilaceae</taxon>
        <taxon>Inhella</taxon>
    </lineage>
</organism>
<evidence type="ECO:0000259" key="2">
    <source>
        <dbReference type="PROSITE" id="PS51186"/>
    </source>
</evidence>
<dbReference type="NCBIfam" id="TIGR01575">
    <property type="entry name" value="rimI"/>
    <property type="match status" value="1"/>
</dbReference>
<dbReference type="EMBL" id="JACHHO010000001">
    <property type="protein sequence ID" value="MBB5203095.1"/>
    <property type="molecule type" value="Genomic_DNA"/>
</dbReference>
<dbReference type="CDD" id="cd04301">
    <property type="entry name" value="NAT_SF"/>
    <property type="match status" value="1"/>
</dbReference>
<evidence type="ECO:0000313" key="3">
    <source>
        <dbReference type="EMBL" id="MBB5203095.1"/>
    </source>
</evidence>
<dbReference type="AlphaFoldDB" id="A0A840RYP8"/>
<reference evidence="3 4" key="1">
    <citation type="submission" date="2020-08" db="EMBL/GenBank/DDBJ databases">
        <title>Genomic Encyclopedia of Type Strains, Phase IV (KMG-IV): sequencing the most valuable type-strain genomes for metagenomic binning, comparative biology and taxonomic classification.</title>
        <authorList>
            <person name="Goeker M."/>
        </authorList>
    </citation>
    <scope>NUCLEOTIDE SEQUENCE [LARGE SCALE GENOMIC DNA]</scope>
    <source>
        <strain evidence="3 4">DSM 23958</strain>
    </source>
</reference>
<keyword evidence="1 3" id="KW-0808">Transferase</keyword>
<comment type="caution">
    <text evidence="3">The sequence shown here is derived from an EMBL/GenBank/DDBJ whole genome shotgun (WGS) entry which is preliminary data.</text>
</comment>
<dbReference type="Proteomes" id="UP000554837">
    <property type="component" value="Unassembled WGS sequence"/>
</dbReference>
<dbReference type="GO" id="GO:0005737">
    <property type="term" value="C:cytoplasm"/>
    <property type="evidence" value="ECO:0007669"/>
    <property type="project" value="UniProtKB-SubCell"/>
</dbReference>
<feature type="active site" description="Proton acceptor" evidence="1">
    <location>
        <position position="116"/>
    </location>
</feature>
<gene>
    <name evidence="1" type="primary">rimI</name>
    <name evidence="3" type="ORF">HNQ51_000388</name>
</gene>
<accession>A0A840RYP8</accession>
<evidence type="ECO:0000256" key="1">
    <source>
        <dbReference type="HAMAP-Rule" id="MF_02210"/>
    </source>
</evidence>
<dbReference type="PANTHER" id="PTHR43617">
    <property type="entry name" value="L-AMINO ACID N-ACETYLTRANSFERASE"/>
    <property type="match status" value="1"/>
</dbReference>
<dbReference type="Pfam" id="PF00583">
    <property type="entry name" value="Acetyltransf_1"/>
    <property type="match status" value="1"/>
</dbReference>
<dbReference type="EC" id="2.3.1.266" evidence="1"/>
<dbReference type="InterPro" id="IPR016181">
    <property type="entry name" value="Acyl_CoA_acyltransferase"/>
</dbReference>
<comment type="subcellular location">
    <subcellularLocation>
        <location evidence="1">Cytoplasm</location>
    </subcellularLocation>
</comment>